<dbReference type="PANTHER" id="PTHR48104:SF30">
    <property type="entry name" value="METACASPASE-1"/>
    <property type="match status" value="1"/>
</dbReference>
<dbReference type="InterPro" id="IPR011600">
    <property type="entry name" value="Pept_C14_caspase"/>
</dbReference>
<keyword evidence="4" id="KW-1185">Reference proteome</keyword>
<dbReference type="AlphaFoldDB" id="A0AA39MK46"/>
<accession>A0AA39MK46</accession>
<evidence type="ECO:0000256" key="1">
    <source>
        <dbReference type="ARBA" id="ARBA00009005"/>
    </source>
</evidence>
<dbReference type="Gene3D" id="3.40.50.1460">
    <property type="match status" value="1"/>
</dbReference>
<dbReference type="GeneID" id="85350035"/>
<dbReference type="PANTHER" id="PTHR48104">
    <property type="entry name" value="METACASPASE-4"/>
    <property type="match status" value="1"/>
</dbReference>
<dbReference type="InterPro" id="IPR050452">
    <property type="entry name" value="Metacaspase"/>
</dbReference>
<comment type="caution">
    <text evidence="3">The sequence shown here is derived from an EMBL/GenBank/DDBJ whole genome shotgun (WGS) entry which is preliminary data.</text>
</comment>
<evidence type="ECO:0000313" key="4">
    <source>
        <dbReference type="Proteomes" id="UP001175211"/>
    </source>
</evidence>
<dbReference type="Pfam" id="PF00656">
    <property type="entry name" value="Peptidase_C14"/>
    <property type="match status" value="1"/>
</dbReference>
<feature type="domain" description="Peptidase C14 caspase" evidence="2">
    <location>
        <begin position="5"/>
        <end position="106"/>
    </location>
</feature>
<evidence type="ECO:0000259" key="2">
    <source>
        <dbReference type="Pfam" id="PF00656"/>
    </source>
</evidence>
<dbReference type="EMBL" id="JAUEPS010000115">
    <property type="protein sequence ID" value="KAK0437252.1"/>
    <property type="molecule type" value="Genomic_DNA"/>
</dbReference>
<dbReference type="GO" id="GO:0004197">
    <property type="term" value="F:cysteine-type endopeptidase activity"/>
    <property type="evidence" value="ECO:0007669"/>
    <property type="project" value="InterPro"/>
</dbReference>
<comment type="similarity">
    <text evidence="1">Belongs to the peptidase C14B family.</text>
</comment>
<dbReference type="GO" id="GO:0005737">
    <property type="term" value="C:cytoplasm"/>
    <property type="evidence" value="ECO:0007669"/>
    <property type="project" value="TreeGrafter"/>
</dbReference>
<gene>
    <name evidence="3" type="ORF">EV420DRAFT_1223681</name>
</gene>
<dbReference type="Proteomes" id="UP001175211">
    <property type="component" value="Unassembled WGS sequence"/>
</dbReference>
<proteinExistence type="inferred from homology"/>
<sequence>ASHFWAILIGIDAYASNPLHGCVSDTLSMKKLLLENVGVPEHRIQCLLGARKPPHGDPLTPSHANIVKLLHSLFDNPEIERGNNIIYYTGHSSSYHCSEHFSTPLESKCSSSDACPIEALCPIDHDTIDADGHPIPDISDRELNSLFTKISHVKGHKITFITDC</sequence>
<protein>
    <recommendedName>
        <fullName evidence="2">Peptidase C14 caspase domain-containing protein</fullName>
    </recommendedName>
</protein>
<name>A0AA39MK46_ARMTA</name>
<organism evidence="3 4">
    <name type="scientific">Armillaria tabescens</name>
    <name type="common">Ringless honey mushroom</name>
    <name type="synonym">Agaricus tabescens</name>
    <dbReference type="NCBI Taxonomy" id="1929756"/>
    <lineage>
        <taxon>Eukaryota</taxon>
        <taxon>Fungi</taxon>
        <taxon>Dikarya</taxon>
        <taxon>Basidiomycota</taxon>
        <taxon>Agaricomycotina</taxon>
        <taxon>Agaricomycetes</taxon>
        <taxon>Agaricomycetidae</taxon>
        <taxon>Agaricales</taxon>
        <taxon>Marasmiineae</taxon>
        <taxon>Physalacriaceae</taxon>
        <taxon>Desarmillaria</taxon>
    </lineage>
</organism>
<dbReference type="GO" id="GO:0006508">
    <property type="term" value="P:proteolysis"/>
    <property type="evidence" value="ECO:0007669"/>
    <property type="project" value="InterPro"/>
</dbReference>
<evidence type="ECO:0000313" key="3">
    <source>
        <dbReference type="EMBL" id="KAK0437252.1"/>
    </source>
</evidence>
<feature type="non-terminal residue" evidence="3">
    <location>
        <position position="164"/>
    </location>
</feature>
<feature type="non-terminal residue" evidence="3">
    <location>
        <position position="1"/>
    </location>
</feature>
<reference evidence="3" key="1">
    <citation type="submission" date="2023-06" db="EMBL/GenBank/DDBJ databases">
        <authorList>
            <consortium name="Lawrence Berkeley National Laboratory"/>
            <person name="Ahrendt S."/>
            <person name="Sahu N."/>
            <person name="Indic B."/>
            <person name="Wong-Bajracharya J."/>
            <person name="Merenyi Z."/>
            <person name="Ke H.-M."/>
            <person name="Monk M."/>
            <person name="Kocsube S."/>
            <person name="Drula E."/>
            <person name="Lipzen A."/>
            <person name="Balint B."/>
            <person name="Henrissat B."/>
            <person name="Andreopoulos B."/>
            <person name="Martin F.M."/>
            <person name="Harder C.B."/>
            <person name="Rigling D."/>
            <person name="Ford K.L."/>
            <person name="Foster G.D."/>
            <person name="Pangilinan J."/>
            <person name="Papanicolaou A."/>
            <person name="Barry K."/>
            <person name="LaButti K."/>
            <person name="Viragh M."/>
            <person name="Koriabine M."/>
            <person name="Yan M."/>
            <person name="Riley R."/>
            <person name="Champramary S."/>
            <person name="Plett K.L."/>
            <person name="Tsai I.J."/>
            <person name="Slot J."/>
            <person name="Sipos G."/>
            <person name="Plett J."/>
            <person name="Nagy L.G."/>
            <person name="Grigoriev I.V."/>
        </authorList>
    </citation>
    <scope>NUCLEOTIDE SEQUENCE</scope>
    <source>
        <strain evidence="3">CCBAS 213</strain>
    </source>
</reference>
<dbReference type="RefSeq" id="XP_060322524.1">
    <property type="nucleotide sequence ID" value="XM_060466487.1"/>
</dbReference>